<evidence type="ECO:0000256" key="1">
    <source>
        <dbReference type="SAM" id="MobiDB-lite"/>
    </source>
</evidence>
<comment type="caution">
    <text evidence="2">The sequence shown here is derived from an EMBL/GenBank/DDBJ whole genome shotgun (WGS) entry which is preliminary data.</text>
</comment>
<accession>A0ABR2VG43</accession>
<proteinExistence type="predicted"/>
<protein>
    <submittedName>
        <fullName evidence="2">Uncharacterized protein</fullName>
    </submittedName>
</protein>
<feature type="compositionally biased region" description="Basic and acidic residues" evidence="1">
    <location>
        <begin position="222"/>
        <end position="231"/>
    </location>
</feature>
<evidence type="ECO:0000313" key="2">
    <source>
        <dbReference type="EMBL" id="KAK9425814.1"/>
    </source>
</evidence>
<feature type="region of interest" description="Disordered" evidence="1">
    <location>
        <begin position="212"/>
        <end position="244"/>
    </location>
</feature>
<keyword evidence="3" id="KW-1185">Reference proteome</keyword>
<name>A0ABR2VG43_9PEZI</name>
<organism evidence="2 3">
    <name type="scientific">Seiridium unicorne</name>
    <dbReference type="NCBI Taxonomy" id="138068"/>
    <lineage>
        <taxon>Eukaryota</taxon>
        <taxon>Fungi</taxon>
        <taxon>Dikarya</taxon>
        <taxon>Ascomycota</taxon>
        <taxon>Pezizomycotina</taxon>
        <taxon>Sordariomycetes</taxon>
        <taxon>Xylariomycetidae</taxon>
        <taxon>Amphisphaeriales</taxon>
        <taxon>Sporocadaceae</taxon>
        <taxon>Seiridium</taxon>
    </lineage>
</organism>
<evidence type="ECO:0000313" key="3">
    <source>
        <dbReference type="Proteomes" id="UP001408356"/>
    </source>
</evidence>
<gene>
    <name evidence="2" type="ORF">SUNI508_12874</name>
</gene>
<dbReference type="EMBL" id="JARVKF010000012">
    <property type="protein sequence ID" value="KAK9425814.1"/>
    <property type="molecule type" value="Genomic_DNA"/>
</dbReference>
<sequence>MAPLARLPTVPLQHAIWSRVQHATCKSTQFNRELARALQRANFISWFTESGAHPPDASLLEQFSPDELNNMHVAYTANRHKRQLWMGLKYHTQEWKQENGWWESKKVPIMKTILSRSQKAKAEPLVWSVDEVRRCVEGEDLGHDMWRQGLTGGQAVFLEIGGGKEVAHHDDTWFKPQKRGVVEILESREAVERGVGGSVVCRVWPFRPRVLKDDENADGDSTGERELERAAMAEASAEGVKEER</sequence>
<dbReference type="Proteomes" id="UP001408356">
    <property type="component" value="Unassembled WGS sequence"/>
</dbReference>
<reference evidence="2 3" key="1">
    <citation type="journal article" date="2024" name="J. Plant Pathol.">
        <title>Sequence and assembly of the genome of Seiridium unicorne, isolate CBS 538.82, causal agent of cypress canker disease.</title>
        <authorList>
            <person name="Scali E."/>
            <person name="Rocca G.D."/>
            <person name="Danti R."/>
            <person name="Garbelotto M."/>
            <person name="Barberini S."/>
            <person name="Baroncelli R."/>
            <person name="Emiliani G."/>
        </authorList>
    </citation>
    <scope>NUCLEOTIDE SEQUENCE [LARGE SCALE GENOMIC DNA]</scope>
    <source>
        <strain evidence="2 3">BM-138-508</strain>
    </source>
</reference>